<feature type="binding site" evidence="10">
    <location>
        <position position="95"/>
    </location>
    <ligand>
        <name>substrate</name>
    </ligand>
</feature>
<keyword evidence="5 10" id="KW-0862">Zinc</keyword>
<reference evidence="11 12" key="1">
    <citation type="submission" date="2019-03" db="EMBL/GenBank/DDBJ databases">
        <title>Metabolic potential of uncultured bacteria and archaea associated with petroleum seepage in deep-sea sediments.</title>
        <authorList>
            <person name="Dong X."/>
            <person name="Hubert C."/>
        </authorList>
    </citation>
    <scope>NUCLEOTIDE SEQUENCE [LARGE SCALE GENOMIC DNA]</scope>
    <source>
        <strain evidence="11">E44_bin3</strain>
    </source>
</reference>
<dbReference type="SFLD" id="SFLDS00113">
    <property type="entry name" value="Radical_SAM_Phosphomethylpyrim"/>
    <property type="match status" value="1"/>
</dbReference>
<dbReference type="EC" id="4.1.99.17" evidence="10"/>
<feature type="binding site" evidence="10">
    <location>
        <begin position="226"/>
        <end position="229"/>
    </location>
    <ligand>
        <name>substrate</name>
    </ligand>
</feature>
<dbReference type="SFLD" id="SFLDF00407">
    <property type="entry name" value="phosphomethylpyrimidine_syntha"/>
    <property type="match status" value="1"/>
</dbReference>
<feature type="binding site" evidence="10">
    <location>
        <position position="163"/>
    </location>
    <ligand>
        <name>substrate</name>
    </ligand>
</feature>
<dbReference type="Gene3D" id="3.20.20.540">
    <property type="entry name" value="Radical SAM ThiC family, central domain"/>
    <property type="match status" value="1"/>
</dbReference>
<gene>
    <name evidence="10 11" type="primary">thiC</name>
    <name evidence="11" type="ORF">E3J68_03370</name>
</gene>
<feature type="binding site" evidence="10">
    <location>
        <position position="292"/>
    </location>
    <ligand>
        <name>substrate</name>
    </ligand>
</feature>
<evidence type="ECO:0000313" key="12">
    <source>
        <dbReference type="Proteomes" id="UP000316517"/>
    </source>
</evidence>
<evidence type="ECO:0000256" key="1">
    <source>
        <dbReference type="ARBA" id="ARBA00003175"/>
    </source>
</evidence>
<dbReference type="Pfam" id="PF01964">
    <property type="entry name" value="ThiC_Rad_SAM"/>
    <property type="match status" value="1"/>
</dbReference>
<evidence type="ECO:0000256" key="4">
    <source>
        <dbReference type="ARBA" id="ARBA00022723"/>
    </source>
</evidence>
<dbReference type="SFLD" id="SFLDG01114">
    <property type="entry name" value="phosphomethylpyrimidine_syntha"/>
    <property type="match status" value="1"/>
</dbReference>
<comment type="cofactor">
    <cofactor evidence="10">
        <name>[4Fe-4S] cluster</name>
        <dbReference type="ChEBI" id="CHEBI:49883"/>
    </cofactor>
    <text evidence="10">Binds 1 [4Fe-4S] cluster per subunit. The cluster is coordinated with 3 cysteines and an exchangeable S-adenosyl-L-methionine.</text>
</comment>
<evidence type="ECO:0000256" key="7">
    <source>
        <dbReference type="ARBA" id="ARBA00023004"/>
    </source>
</evidence>
<keyword evidence="4 10" id="KW-0479">Metal-binding</keyword>
<dbReference type="HAMAP" id="MF_00089">
    <property type="entry name" value="ThiC"/>
    <property type="match status" value="1"/>
</dbReference>
<evidence type="ECO:0000256" key="9">
    <source>
        <dbReference type="ARBA" id="ARBA00023239"/>
    </source>
</evidence>
<feature type="binding site" evidence="10">
    <location>
        <position position="124"/>
    </location>
    <ligand>
        <name>substrate</name>
    </ligand>
</feature>
<feature type="binding site" evidence="10">
    <location>
        <position position="265"/>
    </location>
    <ligand>
        <name>substrate</name>
    </ligand>
</feature>
<accession>A0A523TCZ1</accession>
<dbReference type="InterPro" id="IPR002817">
    <property type="entry name" value="ThiC/BzaA/B"/>
</dbReference>
<dbReference type="GO" id="GO:0051539">
    <property type="term" value="F:4 iron, 4 sulfur cluster binding"/>
    <property type="evidence" value="ECO:0007669"/>
    <property type="project" value="UniProtKB-KW"/>
</dbReference>
<evidence type="ECO:0000313" key="11">
    <source>
        <dbReference type="EMBL" id="TET28155.1"/>
    </source>
</evidence>
<comment type="function">
    <text evidence="1 10">Catalyzes the synthesis of the hydroxymethylpyrimidine phosphate (HMP-P) moiety of thiamine from aminoimidazole ribotide (AIR) in a radical S-adenosyl-L-methionine (SAM)-dependent reaction.</text>
</comment>
<dbReference type="FunFam" id="3.20.20.540:FF:000001">
    <property type="entry name" value="Phosphomethylpyrimidine synthase"/>
    <property type="match status" value="1"/>
</dbReference>
<name>A0A523TCZ1_UNCAE</name>
<protein>
    <recommendedName>
        <fullName evidence="10">Phosphomethylpyrimidine synthase</fullName>
        <ecNumber evidence="10">4.1.99.17</ecNumber>
    </recommendedName>
    <alternativeName>
        <fullName evidence="10">Hydroxymethylpyrimidine phosphate synthase</fullName>
        <shortName evidence="10">HMP-P synthase</shortName>
        <shortName evidence="10">HMP-phosphate synthase</shortName>
        <shortName evidence="10">HMPP synthase</shortName>
    </alternativeName>
    <alternativeName>
        <fullName evidence="10">Thiamine biosynthesis protein ThiC</fullName>
    </alternativeName>
</protein>
<dbReference type="NCBIfam" id="TIGR00190">
    <property type="entry name" value="thiC"/>
    <property type="match status" value="1"/>
</dbReference>
<dbReference type="GO" id="GO:0008270">
    <property type="term" value="F:zinc ion binding"/>
    <property type="evidence" value="ECO:0007669"/>
    <property type="project" value="UniProtKB-UniRule"/>
</dbReference>
<comment type="pathway">
    <text evidence="10">Cofactor biosynthesis; thiamine diphosphate biosynthesis.</text>
</comment>
<feature type="binding site" evidence="10">
    <location>
        <position position="269"/>
    </location>
    <ligand>
        <name>Zn(2+)</name>
        <dbReference type="ChEBI" id="CHEBI:29105"/>
    </ligand>
</feature>
<dbReference type="Proteomes" id="UP000316517">
    <property type="component" value="Unassembled WGS sequence"/>
</dbReference>
<feature type="binding site" evidence="10">
    <location>
        <position position="412"/>
    </location>
    <ligand>
        <name>[4Fe-4S] cluster</name>
        <dbReference type="ChEBI" id="CHEBI:49883"/>
        <note>4Fe-4S-S-AdoMet</note>
    </ligand>
</feature>
<dbReference type="UniPathway" id="UPA00060"/>
<evidence type="ECO:0000256" key="10">
    <source>
        <dbReference type="HAMAP-Rule" id="MF_00089"/>
    </source>
</evidence>
<feature type="binding site" evidence="10">
    <location>
        <begin position="185"/>
        <end position="187"/>
    </location>
    <ligand>
        <name>substrate</name>
    </ligand>
</feature>
<organism evidence="11 12">
    <name type="scientific">Aerophobetes bacterium</name>
    <dbReference type="NCBI Taxonomy" id="2030807"/>
    <lineage>
        <taxon>Bacteria</taxon>
        <taxon>Candidatus Aerophobota</taxon>
    </lineage>
</organism>
<keyword evidence="9 10" id="KW-0456">Lyase</keyword>
<keyword evidence="2 10" id="KW-0004">4Fe-4S</keyword>
<proteinExistence type="inferred from homology"/>
<dbReference type="InterPro" id="IPR038521">
    <property type="entry name" value="ThiC/Bza_core_dom"/>
</dbReference>
<evidence type="ECO:0000256" key="6">
    <source>
        <dbReference type="ARBA" id="ARBA00022977"/>
    </source>
</evidence>
<dbReference type="GO" id="GO:0005829">
    <property type="term" value="C:cytosol"/>
    <property type="evidence" value="ECO:0007669"/>
    <property type="project" value="TreeGrafter"/>
</dbReference>
<feature type="binding site" evidence="10">
    <location>
        <position position="409"/>
    </location>
    <ligand>
        <name>[4Fe-4S] cluster</name>
        <dbReference type="ChEBI" id="CHEBI:49883"/>
        <note>4Fe-4S-S-AdoMet</note>
    </ligand>
</feature>
<dbReference type="GO" id="GO:0009229">
    <property type="term" value="P:thiamine diphosphate biosynthetic process"/>
    <property type="evidence" value="ECO:0007669"/>
    <property type="project" value="UniProtKB-UniRule"/>
</dbReference>
<feature type="binding site" evidence="10">
    <location>
        <position position="333"/>
    </location>
    <ligand>
        <name>Zn(2+)</name>
        <dbReference type="ChEBI" id="CHEBI:29105"/>
    </ligand>
</feature>
<evidence type="ECO:0000256" key="2">
    <source>
        <dbReference type="ARBA" id="ARBA00022485"/>
    </source>
</evidence>
<comment type="catalytic activity">
    <reaction evidence="10">
        <text>5-amino-1-(5-phospho-beta-D-ribosyl)imidazole + S-adenosyl-L-methionine = 4-amino-2-methyl-5-(phosphooxymethyl)pyrimidine + CO + 5'-deoxyadenosine + formate + L-methionine + 3 H(+)</text>
        <dbReference type="Rhea" id="RHEA:24840"/>
        <dbReference type="ChEBI" id="CHEBI:15378"/>
        <dbReference type="ChEBI" id="CHEBI:15740"/>
        <dbReference type="ChEBI" id="CHEBI:17245"/>
        <dbReference type="ChEBI" id="CHEBI:17319"/>
        <dbReference type="ChEBI" id="CHEBI:57844"/>
        <dbReference type="ChEBI" id="CHEBI:58354"/>
        <dbReference type="ChEBI" id="CHEBI:59789"/>
        <dbReference type="ChEBI" id="CHEBI:137981"/>
        <dbReference type="EC" id="4.1.99.17"/>
    </reaction>
</comment>
<feature type="binding site" evidence="10">
    <location>
        <position position="66"/>
    </location>
    <ligand>
        <name>substrate</name>
    </ligand>
</feature>
<dbReference type="PANTHER" id="PTHR30557:SF1">
    <property type="entry name" value="PHOSPHOMETHYLPYRIMIDINE SYNTHASE, CHLOROPLASTIC"/>
    <property type="match status" value="1"/>
</dbReference>
<comment type="caution">
    <text evidence="11">The sequence shown here is derived from an EMBL/GenBank/DDBJ whole genome shotgun (WGS) entry which is preliminary data.</text>
</comment>
<keyword evidence="8 10" id="KW-0411">Iron-sulfur</keyword>
<keyword evidence="7 10" id="KW-0408">Iron</keyword>
<keyword evidence="6 10" id="KW-0784">Thiamine biosynthesis</keyword>
<dbReference type="GO" id="GO:0009228">
    <property type="term" value="P:thiamine biosynthetic process"/>
    <property type="evidence" value="ECO:0007669"/>
    <property type="project" value="UniProtKB-UniRule"/>
</dbReference>
<dbReference type="PANTHER" id="PTHR30557">
    <property type="entry name" value="THIAMINE BIOSYNTHESIS PROTEIN THIC"/>
    <property type="match status" value="1"/>
</dbReference>
<dbReference type="EMBL" id="SOJT01000148">
    <property type="protein sequence ID" value="TET28155.1"/>
    <property type="molecule type" value="Genomic_DNA"/>
</dbReference>
<comment type="similarity">
    <text evidence="10">Belongs to the ThiC family.</text>
</comment>
<dbReference type="GO" id="GO:0070284">
    <property type="term" value="F:phosphomethylpyrimidine synthase activity"/>
    <property type="evidence" value="ECO:0007669"/>
    <property type="project" value="UniProtKB-EC"/>
</dbReference>
<dbReference type="Gene3D" id="6.10.250.620">
    <property type="match status" value="1"/>
</dbReference>
<keyword evidence="3 10" id="KW-0949">S-adenosyl-L-methionine</keyword>
<evidence type="ECO:0000256" key="8">
    <source>
        <dbReference type="ARBA" id="ARBA00023014"/>
    </source>
</evidence>
<feature type="binding site" evidence="10">
    <location>
        <position position="416"/>
    </location>
    <ligand>
        <name>[4Fe-4S] cluster</name>
        <dbReference type="ChEBI" id="CHEBI:49883"/>
        <note>4Fe-4S-S-AdoMet</note>
    </ligand>
</feature>
<dbReference type="NCBIfam" id="NF009895">
    <property type="entry name" value="PRK13352.1"/>
    <property type="match status" value="1"/>
</dbReference>
<sequence>MTQLSAAKKGDLTPEMKKVAKEEGLDPEFIREGIAKGEIVLPKNARYKLREIKAIGQGLKTKVNTNIGTSPDLIDLSFELKKLEVACQAGTDTVMDLSTGGDLDKVRRAIRRASPIPLGTVPIYQAAIESIAEKEALAKMHQDKIFEVIERQALDGVDFITVHCGLTRSTLERLAGQGRVTDIVSRGGVFLATWMVANDEENPLYAQYDRLLELAKKYDLTLSLGDSLRPGCLADSTDRAQIQELILLGELTKRAHDQQVQVMIEGPGHVPFTEIKANILLEKKLCHYAPFYVLGPVVTDIAPGYDHITAAIGGAYAASSGADFLCYVTAGEHLRLPTLQDVKDGVMVTRIAAHVGDISKGVKGAMEWDNRMARMRKKRDWTRQIELAIDPELARKMREESKPHSSDVCTMCGEFCALKLMEKVIRPKKG</sequence>
<dbReference type="InterPro" id="IPR037509">
    <property type="entry name" value="ThiC"/>
</dbReference>
<evidence type="ECO:0000256" key="3">
    <source>
        <dbReference type="ARBA" id="ARBA00022691"/>
    </source>
</evidence>
<evidence type="ECO:0000256" key="5">
    <source>
        <dbReference type="ARBA" id="ARBA00022833"/>
    </source>
</evidence>
<dbReference type="AlphaFoldDB" id="A0A523TCZ1"/>